<organism evidence="1">
    <name type="scientific">marine sediment metagenome</name>
    <dbReference type="NCBI Taxonomy" id="412755"/>
    <lineage>
        <taxon>unclassified sequences</taxon>
        <taxon>metagenomes</taxon>
        <taxon>ecological metagenomes</taxon>
    </lineage>
</organism>
<dbReference type="AlphaFoldDB" id="A0A0F9PME0"/>
<gene>
    <name evidence="1" type="ORF">LCGC14_0825190</name>
</gene>
<reference evidence="1" key="1">
    <citation type="journal article" date="2015" name="Nature">
        <title>Complex archaea that bridge the gap between prokaryotes and eukaryotes.</title>
        <authorList>
            <person name="Spang A."/>
            <person name="Saw J.H."/>
            <person name="Jorgensen S.L."/>
            <person name="Zaremba-Niedzwiedzka K."/>
            <person name="Martijn J."/>
            <person name="Lind A.E."/>
            <person name="van Eijk R."/>
            <person name="Schleper C."/>
            <person name="Guy L."/>
            <person name="Ettema T.J."/>
        </authorList>
    </citation>
    <scope>NUCLEOTIDE SEQUENCE</scope>
</reference>
<name>A0A0F9PME0_9ZZZZ</name>
<accession>A0A0F9PME0</accession>
<protein>
    <submittedName>
        <fullName evidence="1">Uncharacterized protein</fullName>
    </submittedName>
</protein>
<comment type="caution">
    <text evidence="1">The sequence shown here is derived from an EMBL/GenBank/DDBJ whole genome shotgun (WGS) entry which is preliminary data.</text>
</comment>
<evidence type="ECO:0000313" key="1">
    <source>
        <dbReference type="EMBL" id="KKN31314.1"/>
    </source>
</evidence>
<sequence length="185" mass="22276">MIIQETNKWLAEFKKKFINFCEKAPIILSFNLSPTEVILFEQKYNSENTNLLYTFQLDYTQSVQLNIAEIKKWLLENKYPIMIKQETLDKRFTSDEMQILIDKQIGLDDILKQRKIIKETKMRIEKLIIKRNEFHIRNLETNELNFYYLDIPSVLFLTKLSTMKPVDAWEMFNKKAKLLNKDKKI</sequence>
<dbReference type="EMBL" id="LAZR01002339">
    <property type="protein sequence ID" value="KKN31314.1"/>
    <property type="molecule type" value="Genomic_DNA"/>
</dbReference>
<proteinExistence type="predicted"/>